<organism evidence="9 10">
    <name type="scientific">Planktothricoides raciborskii FACHB-1370</name>
    <dbReference type="NCBI Taxonomy" id="2949576"/>
    <lineage>
        <taxon>Bacteria</taxon>
        <taxon>Bacillati</taxon>
        <taxon>Cyanobacteriota</taxon>
        <taxon>Cyanophyceae</taxon>
        <taxon>Oscillatoriophycideae</taxon>
        <taxon>Oscillatoriales</taxon>
        <taxon>Oscillatoriaceae</taxon>
        <taxon>Planktothricoides</taxon>
    </lineage>
</organism>
<evidence type="ECO:0000313" key="9">
    <source>
        <dbReference type="EMBL" id="MBD2546330.1"/>
    </source>
</evidence>
<gene>
    <name evidence="9" type="ORF">H6G72_21280</name>
</gene>
<dbReference type="InterPro" id="IPR019734">
    <property type="entry name" value="TPR_rpt"/>
</dbReference>
<dbReference type="SUPFAM" id="SSF48452">
    <property type="entry name" value="TPR-like"/>
    <property type="match status" value="1"/>
</dbReference>
<feature type="domain" description="O-GlcNAc transferase C-terminal" evidence="8">
    <location>
        <begin position="374"/>
        <end position="532"/>
    </location>
</feature>
<dbReference type="Gene3D" id="3.40.50.2000">
    <property type="entry name" value="Glycogen Phosphorylase B"/>
    <property type="match status" value="1"/>
</dbReference>
<dbReference type="PANTHER" id="PTHR44835:SF1">
    <property type="entry name" value="PROTEIN O-GLCNAC TRANSFERASE"/>
    <property type="match status" value="1"/>
</dbReference>
<comment type="caution">
    <text evidence="9">The sequence shown here is derived from an EMBL/GenBank/DDBJ whole genome shotgun (WGS) entry which is preliminary data.</text>
</comment>
<evidence type="ECO:0000256" key="1">
    <source>
        <dbReference type="ARBA" id="ARBA00004922"/>
    </source>
</evidence>
<dbReference type="InterPro" id="IPR011990">
    <property type="entry name" value="TPR-like_helical_dom_sf"/>
</dbReference>
<evidence type="ECO:0000256" key="2">
    <source>
        <dbReference type="ARBA" id="ARBA00005386"/>
    </source>
</evidence>
<keyword evidence="5" id="KW-0808">Transferase</keyword>
<evidence type="ECO:0000259" key="8">
    <source>
        <dbReference type="Pfam" id="PF13844"/>
    </source>
</evidence>
<dbReference type="Pfam" id="PF13844">
    <property type="entry name" value="Glyco_transf_41"/>
    <property type="match status" value="2"/>
</dbReference>
<keyword evidence="7" id="KW-0802">TPR repeat</keyword>
<evidence type="ECO:0000313" key="10">
    <source>
        <dbReference type="Proteomes" id="UP000641954"/>
    </source>
</evidence>
<dbReference type="Pfam" id="PF13176">
    <property type="entry name" value="TPR_7"/>
    <property type="match status" value="2"/>
</dbReference>
<evidence type="ECO:0000256" key="5">
    <source>
        <dbReference type="ARBA" id="ARBA00022679"/>
    </source>
</evidence>
<reference evidence="9 10" key="1">
    <citation type="journal article" date="2020" name="ISME J.">
        <title>Comparative genomics reveals insights into cyanobacterial evolution and habitat adaptation.</title>
        <authorList>
            <person name="Chen M.Y."/>
            <person name="Teng W.K."/>
            <person name="Zhao L."/>
            <person name="Hu C.X."/>
            <person name="Zhou Y.K."/>
            <person name="Han B.P."/>
            <person name="Song L.R."/>
            <person name="Shu W.S."/>
        </authorList>
    </citation>
    <scope>NUCLEOTIDE SEQUENCE [LARGE SCALE GENOMIC DNA]</scope>
    <source>
        <strain evidence="9 10">FACHB-1370</strain>
    </source>
</reference>
<dbReference type="RefSeq" id="WP_054465947.1">
    <property type="nucleotide sequence ID" value="NZ_JACJSK010000036.1"/>
</dbReference>
<evidence type="ECO:0000256" key="4">
    <source>
        <dbReference type="ARBA" id="ARBA00022676"/>
    </source>
</evidence>
<feature type="domain" description="O-GlcNAc transferase C-terminal" evidence="8">
    <location>
        <begin position="542"/>
        <end position="730"/>
    </location>
</feature>
<accession>A0ABR8EKD7</accession>
<name>A0ABR8EKD7_9CYAN</name>
<dbReference type="Proteomes" id="UP000641954">
    <property type="component" value="Unassembled WGS sequence"/>
</dbReference>
<sequence length="745" mass="85637">MIEDVRETDFVDWLEQADRHRLKGNYTEAASIYEQAIATEPDVKSHYWHLGLLLLLQGEEEAAHTTWLVGMMDGDSEQIEQWTEELRLVLETEALRQEELGEDMVAWLIRQHIREICPQDIHNLLHLIQLGSKINRLREEELTAWDAIAVLKSVTPKQIDRDLLLQVLRSLINVAPLHPYPQEFAEACVQHLSESAEFRDLLMEVATQIAYELHQPKIAIAWGELCLRAGTSTQPQELLGNLAGIYDYAGNFSQAIEMAKRAYALCETLPDQVFANYRILKSLLGAGGYWEEANVALTKQDSLMLSLIAEKPPELDLVRAKRLLSSTFLFPYLRDDPVKNRQIQNSVADLFQFYIQESAREIVRKFQEQAVQRRQINPTDRRLKIGYISHCLRSHSVGWLARWLFQYHDRQRFEIHGYFMNYQPLDDPLQAWYMNHVDQVHQLGADSLKIAAEIAQDEIDILIDIDSLTLDRTFTVMAYKPAPIQVTWLGWDAAGLPAIDYFIADPYVLPVKAANYYTEKIWSLPQTYIAVDGFEVGIPTLRREDLDIPTDAVVYYIGQKGYKGNLPTARLQMKILKAVPNSYFLIKSRADETAVKNFFTELAEAEGVDSSRLRFIPSAPSEEIHRANLGLVDVVLDTYPYNGATTTLETLWMGVPMVTRVGQQFSARNSYTMMLNAGITEGIAWTDEEYIEWGIRLGTKPQLRQEISWKLLQGRQTKPLWNAKQFTREMENAYQQMWQIYLNGA</sequence>
<comment type="similarity">
    <text evidence="2">Belongs to the glycosyltransferase 41 family. O-GlcNAc transferase subfamily.</text>
</comment>
<evidence type="ECO:0000256" key="3">
    <source>
        <dbReference type="ARBA" id="ARBA00011970"/>
    </source>
</evidence>
<evidence type="ECO:0000256" key="7">
    <source>
        <dbReference type="ARBA" id="ARBA00022803"/>
    </source>
</evidence>
<dbReference type="InterPro" id="IPR029489">
    <property type="entry name" value="OGT/SEC/SPY_C"/>
</dbReference>
<dbReference type="PANTHER" id="PTHR44835">
    <property type="entry name" value="UDP-N-ACETYLGLUCOSAMINE--PEPTIDE N-ACETYLGLUCOSAMINYLTRANSFERASE SPINDLY-RELATED"/>
    <property type="match status" value="1"/>
</dbReference>
<evidence type="ECO:0000256" key="6">
    <source>
        <dbReference type="ARBA" id="ARBA00022737"/>
    </source>
</evidence>
<comment type="pathway">
    <text evidence="1">Protein modification; protein glycosylation.</text>
</comment>
<dbReference type="Gene3D" id="1.25.40.10">
    <property type="entry name" value="Tetratricopeptide repeat domain"/>
    <property type="match status" value="1"/>
</dbReference>
<keyword evidence="10" id="KW-1185">Reference proteome</keyword>
<keyword evidence="4" id="KW-0328">Glycosyltransferase</keyword>
<dbReference type="EMBL" id="JACJSK010000036">
    <property type="protein sequence ID" value="MBD2546330.1"/>
    <property type="molecule type" value="Genomic_DNA"/>
</dbReference>
<proteinExistence type="inferred from homology"/>
<dbReference type="InterPro" id="IPR051939">
    <property type="entry name" value="Glycosyltr_41/O-GlcNAc_trsf"/>
</dbReference>
<protein>
    <recommendedName>
        <fullName evidence="3">protein O-GlcNAc transferase</fullName>
        <ecNumber evidence="3">2.4.1.255</ecNumber>
    </recommendedName>
</protein>
<dbReference type="Gene3D" id="3.40.50.11380">
    <property type="match status" value="1"/>
</dbReference>
<dbReference type="EC" id="2.4.1.255" evidence="3"/>
<keyword evidence="6" id="KW-0677">Repeat</keyword>